<proteinExistence type="predicted"/>
<name>A0A2I0K3W3_PUNGR</name>
<gene>
    <name evidence="3" type="ORF">CRG98_016417</name>
</gene>
<evidence type="ECO:0000313" key="4">
    <source>
        <dbReference type="Proteomes" id="UP000233551"/>
    </source>
</evidence>
<feature type="region of interest" description="Disordered" evidence="1">
    <location>
        <begin position="41"/>
        <end position="70"/>
    </location>
</feature>
<comment type="caution">
    <text evidence="3">The sequence shown here is derived from an EMBL/GenBank/DDBJ whole genome shotgun (WGS) entry which is preliminary data.</text>
</comment>
<evidence type="ECO:0000256" key="1">
    <source>
        <dbReference type="SAM" id="MobiDB-lite"/>
    </source>
</evidence>
<sequence length="101" mass="11584">MDRHLLPLSLYVWVICCLFLLLPLPPLETDQIGRGERREMNVETTQHERRFQKLQKQTRPGGKRPLSPLPLPLRRVARGANSLLVILARHDQNAPEGELSS</sequence>
<keyword evidence="4" id="KW-1185">Reference proteome</keyword>
<feature type="signal peptide" evidence="2">
    <location>
        <begin position="1"/>
        <end position="29"/>
    </location>
</feature>
<dbReference type="Proteomes" id="UP000233551">
    <property type="component" value="Unassembled WGS sequence"/>
</dbReference>
<dbReference type="EMBL" id="PGOL01000900">
    <property type="protein sequence ID" value="PKI63232.1"/>
    <property type="molecule type" value="Genomic_DNA"/>
</dbReference>
<accession>A0A2I0K3W3</accession>
<feature type="chain" id="PRO_5014158483" evidence="2">
    <location>
        <begin position="30"/>
        <end position="101"/>
    </location>
</feature>
<reference evidence="3 4" key="1">
    <citation type="submission" date="2017-11" db="EMBL/GenBank/DDBJ databases">
        <title>De-novo sequencing of pomegranate (Punica granatum L.) genome.</title>
        <authorList>
            <person name="Akparov Z."/>
            <person name="Amiraslanov A."/>
            <person name="Hajiyeva S."/>
            <person name="Abbasov M."/>
            <person name="Kaur K."/>
            <person name="Hamwieh A."/>
            <person name="Solovyev V."/>
            <person name="Salamov A."/>
            <person name="Braich B."/>
            <person name="Kosarev P."/>
            <person name="Mahmoud A."/>
            <person name="Hajiyev E."/>
            <person name="Babayeva S."/>
            <person name="Izzatullayeva V."/>
            <person name="Mammadov A."/>
            <person name="Mammadov A."/>
            <person name="Sharifova S."/>
            <person name="Ojaghi J."/>
            <person name="Eynullazada K."/>
            <person name="Bayramov B."/>
            <person name="Abdulazimova A."/>
            <person name="Shahmuradov I."/>
        </authorList>
    </citation>
    <scope>NUCLEOTIDE SEQUENCE [LARGE SCALE GENOMIC DNA]</scope>
    <source>
        <strain evidence="4">cv. AG2017</strain>
        <tissue evidence="3">Leaf</tissue>
    </source>
</reference>
<dbReference type="AlphaFoldDB" id="A0A2I0K3W3"/>
<evidence type="ECO:0000256" key="2">
    <source>
        <dbReference type="SAM" id="SignalP"/>
    </source>
</evidence>
<evidence type="ECO:0000313" key="3">
    <source>
        <dbReference type="EMBL" id="PKI63232.1"/>
    </source>
</evidence>
<protein>
    <submittedName>
        <fullName evidence="3">Uncharacterized protein</fullName>
    </submittedName>
</protein>
<feature type="compositionally biased region" description="Basic and acidic residues" evidence="1">
    <location>
        <begin position="41"/>
        <end position="51"/>
    </location>
</feature>
<organism evidence="3 4">
    <name type="scientific">Punica granatum</name>
    <name type="common">Pomegranate</name>
    <dbReference type="NCBI Taxonomy" id="22663"/>
    <lineage>
        <taxon>Eukaryota</taxon>
        <taxon>Viridiplantae</taxon>
        <taxon>Streptophyta</taxon>
        <taxon>Embryophyta</taxon>
        <taxon>Tracheophyta</taxon>
        <taxon>Spermatophyta</taxon>
        <taxon>Magnoliopsida</taxon>
        <taxon>eudicotyledons</taxon>
        <taxon>Gunneridae</taxon>
        <taxon>Pentapetalae</taxon>
        <taxon>rosids</taxon>
        <taxon>malvids</taxon>
        <taxon>Myrtales</taxon>
        <taxon>Lythraceae</taxon>
        <taxon>Punica</taxon>
    </lineage>
</organism>
<keyword evidence="2" id="KW-0732">Signal</keyword>